<sequence length="191" mass="21455">MLKKQTVWLLTMLSLMIVLSVYYMNQNANGDLAFINDDLTEEETTTGNVDGSTEDTVTEGTDIVTDTTEGTASETDDLFTTIRMDVEESRSVRMEQLEEIVASSATSTEEKNEAYDEMEQIDQLSSKELIVEETLKADKGYQDVLVRTEDEDVIVTVKADELSDSEANNIMQTIYDEFGNKNVEVKFQPSN</sequence>
<evidence type="ECO:0000313" key="2">
    <source>
        <dbReference type="EMBL" id="RBP01431.1"/>
    </source>
</evidence>
<evidence type="ECO:0000313" key="3">
    <source>
        <dbReference type="Proteomes" id="UP000252254"/>
    </source>
</evidence>
<dbReference type="Gene3D" id="1.10.287.4300">
    <property type="entry name" value="Stage III sporulation protein AH-like"/>
    <property type="match status" value="1"/>
</dbReference>
<keyword evidence="1" id="KW-1133">Transmembrane helix</keyword>
<dbReference type="OrthoDB" id="2939102at2"/>
<dbReference type="InterPro" id="IPR038503">
    <property type="entry name" value="SpoIIIAH_sf"/>
</dbReference>
<evidence type="ECO:0000256" key="1">
    <source>
        <dbReference type="SAM" id="Phobius"/>
    </source>
</evidence>
<dbReference type="Pfam" id="PF12685">
    <property type="entry name" value="SpoIIIAH"/>
    <property type="match status" value="1"/>
</dbReference>
<dbReference type="Proteomes" id="UP000252254">
    <property type="component" value="Unassembled WGS sequence"/>
</dbReference>
<dbReference type="InterPro" id="IPR024232">
    <property type="entry name" value="SpoIIIAH"/>
</dbReference>
<keyword evidence="1" id="KW-0812">Transmembrane</keyword>
<accession>A0A366EG71</accession>
<gene>
    <name evidence="2" type="ORF">DES48_101168</name>
</gene>
<feature type="transmembrane region" description="Helical" evidence="1">
    <location>
        <begin position="7"/>
        <end position="24"/>
    </location>
</feature>
<name>A0A366EG71_9BACI</name>
<keyword evidence="3" id="KW-1185">Reference proteome</keyword>
<comment type="caution">
    <text evidence="2">The sequence shown here is derived from an EMBL/GenBank/DDBJ whole genome shotgun (WGS) entry which is preliminary data.</text>
</comment>
<dbReference type="EMBL" id="QNRI01000001">
    <property type="protein sequence ID" value="RBP01431.1"/>
    <property type="molecule type" value="Genomic_DNA"/>
</dbReference>
<dbReference type="STRING" id="200904.GCA_900168775_02549"/>
<keyword evidence="1" id="KW-0472">Membrane</keyword>
<dbReference type="AlphaFoldDB" id="A0A366EG71"/>
<reference evidence="2 3" key="1">
    <citation type="submission" date="2018-06" db="EMBL/GenBank/DDBJ databases">
        <title>Genomic Encyclopedia of Type Strains, Phase IV (KMG-IV): sequencing the most valuable type-strain genomes for metagenomic binning, comparative biology and taxonomic classification.</title>
        <authorList>
            <person name="Goeker M."/>
        </authorList>
    </citation>
    <scope>NUCLEOTIDE SEQUENCE [LARGE SCALE GENOMIC DNA]</scope>
    <source>
        <strain evidence="2 3">DSM 15140</strain>
    </source>
</reference>
<proteinExistence type="predicted"/>
<protein>
    <submittedName>
        <fullName evidence="2">Stage III sporulation protein AH</fullName>
    </submittedName>
</protein>
<organism evidence="2 3">
    <name type="scientific">Paraliobacillus ryukyuensis</name>
    <dbReference type="NCBI Taxonomy" id="200904"/>
    <lineage>
        <taxon>Bacteria</taxon>
        <taxon>Bacillati</taxon>
        <taxon>Bacillota</taxon>
        <taxon>Bacilli</taxon>
        <taxon>Bacillales</taxon>
        <taxon>Bacillaceae</taxon>
        <taxon>Paraliobacillus</taxon>
    </lineage>
</organism>
<dbReference type="RefSeq" id="WP_113866069.1">
    <property type="nucleotide sequence ID" value="NZ_BAABQN010000001.1"/>
</dbReference>